<keyword evidence="2" id="KW-0444">Lipid biosynthesis</keyword>
<evidence type="ECO:0000256" key="3">
    <source>
        <dbReference type="ARBA" id="ARBA00022679"/>
    </source>
</evidence>
<dbReference type="GO" id="GO:0031210">
    <property type="term" value="F:phosphatidylcholine binding"/>
    <property type="evidence" value="ECO:0007669"/>
    <property type="project" value="TreeGrafter"/>
</dbReference>
<dbReference type="InterPro" id="IPR041723">
    <property type="entry name" value="CCT"/>
</dbReference>
<dbReference type="InterPro" id="IPR004821">
    <property type="entry name" value="Cyt_trans-like"/>
</dbReference>
<keyword evidence="6" id="KW-0594">Phospholipid biosynthesis</keyword>
<gene>
    <name evidence="10" type="ORF">BB561_002421</name>
</gene>
<reference evidence="10 11" key="1">
    <citation type="journal article" date="2018" name="MBio">
        <title>Comparative Genomics Reveals the Core Gene Toolbox for the Fungus-Insect Symbiosis.</title>
        <authorList>
            <person name="Wang Y."/>
            <person name="Stata M."/>
            <person name="Wang W."/>
            <person name="Stajich J.E."/>
            <person name="White M.M."/>
            <person name="Moncalvo J.M."/>
        </authorList>
    </citation>
    <scope>NUCLEOTIDE SEQUENCE [LARGE SCALE GENOMIC DNA]</scope>
    <source>
        <strain evidence="10 11">SWE-8-4</strain>
    </source>
</reference>
<dbReference type="PANTHER" id="PTHR10739:SF13">
    <property type="entry name" value="CHOLINE-PHOSPHATE CYTIDYLYLTRANSFERASE"/>
    <property type="match status" value="1"/>
</dbReference>
<comment type="caution">
    <text evidence="10">The sequence shown here is derived from an EMBL/GenBank/DDBJ whole genome shotgun (WGS) entry which is preliminary data.</text>
</comment>
<evidence type="ECO:0000256" key="7">
    <source>
        <dbReference type="ARBA" id="ARBA00023264"/>
    </source>
</evidence>
<protein>
    <recommendedName>
        <fullName evidence="8">choline-phosphate cytidylyltransferase</fullName>
        <ecNumber evidence="8">2.7.7.15</ecNumber>
    </recommendedName>
</protein>
<keyword evidence="4" id="KW-0548">Nucleotidyltransferase</keyword>
<dbReference type="SUPFAM" id="SSF52374">
    <property type="entry name" value="Nucleotidylyl transferase"/>
    <property type="match status" value="1"/>
</dbReference>
<keyword evidence="11" id="KW-1185">Reference proteome</keyword>
<evidence type="ECO:0000256" key="4">
    <source>
        <dbReference type="ARBA" id="ARBA00022695"/>
    </source>
</evidence>
<dbReference type="OrthoDB" id="17102at2759"/>
<evidence type="ECO:0000256" key="5">
    <source>
        <dbReference type="ARBA" id="ARBA00023098"/>
    </source>
</evidence>
<keyword evidence="3" id="KW-0808">Transferase</keyword>
<organism evidence="10 11">
    <name type="scientific">Smittium simulii</name>
    <dbReference type="NCBI Taxonomy" id="133385"/>
    <lineage>
        <taxon>Eukaryota</taxon>
        <taxon>Fungi</taxon>
        <taxon>Fungi incertae sedis</taxon>
        <taxon>Zoopagomycota</taxon>
        <taxon>Kickxellomycotina</taxon>
        <taxon>Harpellomycetes</taxon>
        <taxon>Harpellales</taxon>
        <taxon>Legeriomycetaceae</taxon>
        <taxon>Smittium</taxon>
    </lineage>
</organism>
<dbReference type="GO" id="GO:0004105">
    <property type="term" value="F:choline-phosphate cytidylyltransferase activity"/>
    <property type="evidence" value="ECO:0007669"/>
    <property type="project" value="UniProtKB-EC"/>
</dbReference>
<dbReference type="Proteomes" id="UP000245383">
    <property type="component" value="Unassembled WGS sequence"/>
</dbReference>
<dbReference type="STRING" id="133385.A0A2T9YQI5"/>
<dbReference type="InterPro" id="IPR014729">
    <property type="entry name" value="Rossmann-like_a/b/a_fold"/>
</dbReference>
<dbReference type="Gene3D" id="3.40.50.620">
    <property type="entry name" value="HUPs"/>
    <property type="match status" value="1"/>
</dbReference>
<dbReference type="AlphaFoldDB" id="A0A2T9YQI5"/>
<accession>A0A2T9YQI5</accession>
<dbReference type="EC" id="2.7.7.15" evidence="8"/>
<evidence type="ECO:0000256" key="8">
    <source>
        <dbReference type="ARBA" id="ARBA00026101"/>
    </source>
</evidence>
<evidence type="ECO:0000256" key="2">
    <source>
        <dbReference type="ARBA" id="ARBA00022516"/>
    </source>
</evidence>
<evidence type="ECO:0000313" key="10">
    <source>
        <dbReference type="EMBL" id="PVU94597.1"/>
    </source>
</evidence>
<name>A0A2T9YQI5_9FUNG</name>
<dbReference type="NCBIfam" id="TIGR00125">
    <property type="entry name" value="cyt_tran_rel"/>
    <property type="match status" value="1"/>
</dbReference>
<sequence>MLNDKSSSDAEHSPQHFLAPNTEISAPASPLPPNSPMGLAGLNYPADMPEIELVTSYDKPVSIGYEINDPPTDRPVRMYCDGIYDVFHYGHSRAIEQAKKSLPNVFLMVGVCNDKDTHSKKGKTVMNEQERYESLRHCRWVDEVIKNAPWVITQEFIDEHQIDYVCHDDLPYASIDSDDVYEFVKKQGKFWPTKRTDSISTSDIITRIEQELHLQKHVEGIKHHIKKSVDNTRADLLTEISDLKSEVKAIMSFWEERGSEIARNFGSMFDNSVMVRLFRKRKYDHNDMISSKKILKLEQSASSSS</sequence>
<evidence type="ECO:0000256" key="6">
    <source>
        <dbReference type="ARBA" id="ARBA00023209"/>
    </source>
</evidence>
<dbReference type="PANTHER" id="PTHR10739">
    <property type="entry name" value="CYTIDYLYLTRANSFERASE"/>
    <property type="match status" value="1"/>
</dbReference>
<evidence type="ECO:0000256" key="1">
    <source>
        <dbReference type="ARBA" id="ARBA00010101"/>
    </source>
</evidence>
<proteinExistence type="inferred from homology"/>
<keyword evidence="7" id="KW-1208">Phospholipid metabolism</keyword>
<dbReference type="EMBL" id="MBFR01000083">
    <property type="protein sequence ID" value="PVU94597.1"/>
    <property type="molecule type" value="Genomic_DNA"/>
</dbReference>
<dbReference type="CDD" id="cd02174">
    <property type="entry name" value="CCT"/>
    <property type="match status" value="1"/>
</dbReference>
<evidence type="ECO:0000259" key="9">
    <source>
        <dbReference type="Pfam" id="PF01467"/>
    </source>
</evidence>
<comment type="similarity">
    <text evidence="1">Belongs to the cytidylyltransferase family.</text>
</comment>
<keyword evidence="5" id="KW-0443">Lipid metabolism</keyword>
<feature type="domain" description="Cytidyltransferase-like" evidence="9">
    <location>
        <begin position="79"/>
        <end position="207"/>
    </location>
</feature>
<evidence type="ECO:0000313" key="11">
    <source>
        <dbReference type="Proteomes" id="UP000245383"/>
    </source>
</evidence>
<dbReference type="Pfam" id="PF01467">
    <property type="entry name" value="CTP_transf_like"/>
    <property type="match status" value="1"/>
</dbReference>
<dbReference type="InterPro" id="IPR045049">
    <property type="entry name" value="Pcy1-like"/>
</dbReference>